<dbReference type="EMBL" id="SOGQ01000071">
    <property type="protein sequence ID" value="TFC95903.1"/>
    <property type="molecule type" value="Genomic_DNA"/>
</dbReference>
<evidence type="ECO:0000256" key="1">
    <source>
        <dbReference type="SAM" id="Phobius"/>
    </source>
</evidence>
<evidence type="ECO:0000313" key="2">
    <source>
        <dbReference type="EMBL" id="TFC95903.1"/>
    </source>
</evidence>
<gene>
    <name evidence="2" type="ORF">E3T28_12960</name>
</gene>
<sequence>MTLTIVGVLGFAALIEGKPAEPSVVADAAEAADRLRSIVGVLFSLGLFTIVVANWWQLGAMAVFTLGSLLVISFTDIDPTSTLIINFGLSAITAFVGSGVRTIFK</sequence>
<dbReference type="RefSeq" id="WP_134431972.1">
    <property type="nucleotide sequence ID" value="NZ_SOGQ01000071.1"/>
</dbReference>
<keyword evidence="1" id="KW-1133">Transmembrane helix</keyword>
<keyword evidence="3" id="KW-1185">Reference proteome</keyword>
<keyword evidence="1" id="KW-0472">Membrane</keyword>
<protein>
    <submittedName>
        <fullName evidence="2">Uncharacterized protein</fullName>
    </submittedName>
</protein>
<feature type="transmembrane region" description="Helical" evidence="1">
    <location>
        <begin position="83"/>
        <end position="104"/>
    </location>
</feature>
<name>A0ABY2IW47_9MICO</name>
<keyword evidence="1" id="KW-0812">Transmembrane</keyword>
<comment type="caution">
    <text evidence="2">The sequence shown here is derived from an EMBL/GenBank/DDBJ whole genome shotgun (WGS) entry which is preliminary data.</text>
</comment>
<feature type="transmembrane region" description="Helical" evidence="1">
    <location>
        <begin position="38"/>
        <end position="56"/>
    </location>
</feature>
<organism evidence="2 3">
    <name type="scientific">Cryobacterium sinapicolor</name>
    <dbReference type="NCBI Taxonomy" id="1259236"/>
    <lineage>
        <taxon>Bacteria</taxon>
        <taxon>Bacillati</taxon>
        <taxon>Actinomycetota</taxon>
        <taxon>Actinomycetes</taxon>
        <taxon>Micrococcales</taxon>
        <taxon>Microbacteriaceae</taxon>
        <taxon>Cryobacterium</taxon>
    </lineage>
</organism>
<dbReference type="Proteomes" id="UP000297853">
    <property type="component" value="Unassembled WGS sequence"/>
</dbReference>
<proteinExistence type="predicted"/>
<reference evidence="2 3" key="1">
    <citation type="submission" date="2019-03" db="EMBL/GenBank/DDBJ databases">
        <title>Genomics of glacier-inhabiting Cryobacterium strains.</title>
        <authorList>
            <person name="Liu Q."/>
            <person name="Xin Y.-H."/>
        </authorList>
    </citation>
    <scope>NUCLEOTIDE SEQUENCE [LARGE SCALE GENOMIC DNA]</scope>
    <source>
        <strain evidence="2 3">TMT1-23-1</strain>
    </source>
</reference>
<accession>A0ABY2IW47</accession>
<evidence type="ECO:0000313" key="3">
    <source>
        <dbReference type="Proteomes" id="UP000297853"/>
    </source>
</evidence>